<organism evidence="2 3">
    <name type="scientific">Armadillidium nasatum</name>
    <dbReference type="NCBI Taxonomy" id="96803"/>
    <lineage>
        <taxon>Eukaryota</taxon>
        <taxon>Metazoa</taxon>
        <taxon>Ecdysozoa</taxon>
        <taxon>Arthropoda</taxon>
        <taxon>Crustacea</taxon>
        <taxon>Multicrustacea</taxon>
        <taxon>Malacostraca</taxon>
        <taxon>Eumalacostraca</taxon>
        <taxon>Peracarida</taxon>
        <taxon>Isopoda</taxon>
        <taxon>Oniscidea</taxon>
        <taxon>Crinocheta</taxon>
        <taxon>Armadillidiidae</taxon>
        <taxon>Armadillidium</taxon>
    </lineage>
</organism>
<evidence type="ECO:0000313" key="2">
    <source>
        <dbReference type="EMBL" id="KAB7493676.1"/>
    </source>
</evidence>
<feature type="region of interest" description="Disordered" evidence="1">
    <location>
        <begin position="85"/>
        <end position="124"/>
    </location>
</feature>
<sequence length="195" mass="20258">SANSGNHIHSGLTDLSNNNSSVVNRTDCSFSRSTAGQSREQLQHSAASFSALESSRAHQLFSGSSMNSFNEAAAAGMSLKMDGSGSTLHSSFHSSRPPVFSSTSPSSSSVASSSFSPTASSSPTAASSSAFFRDEAGSNMAASLVRPSFGQELFQGHMFGASGSHGQGAMNFQGTAQPFYPYGAQSLHPYYMTPR</sequence>
<comment type="caution">
    <text evidence="2">The sequence shown here is derived from an EMBL/GenBank/DDBJ whole genome shotgun (WGS) entry which is preliminary data.</text>
</comment>
<keyword evidence="3" id="KW-1185">Reference proteome</keyword>
<reference evidence="2 3" key="1">
    <citation type="journal article" date="2019" name="PLoS Biol.">
        <title>Sex chromosomes control vertical transmission of feminizing Wolbachia symbionts in an isopod.</title>
        <authorList>
            <person name="Becking T."/>
            <person name="Chebbi M.A."/>
            <person name="Giraud I."/>
            <person name="Moumen B."/>
            <person name="Laverre T."/>
            <person name="Caubet Y."/>
            <person name="Peccoud J."/>
            <person name="Gilbert C."/>
            <person name="Cordaux R."/>
        </authorList>
    </citation>
    <scope>NUCLEOTIDE SEQUENCE [LARGE SCALE GENOMIC DNA]</scope>
    <source>
        <strain evidence="2">ANa2</strain>
        <tissue evidence="2">Whole body excluding digestive tract and cuticle</tissue>
    </source>
</reference>
<dbReference type="EMBL" id="SEYY01025095">
    <property type="protein sequence ID" value="KAB7493676.1"/>
    <property type="molecule type" value="Genomic_DNA"/>
</dbReference>
<gene>
    <name evidence="2" type="ORF">Anas_04532</name>
</gene>
<name>A0A5N5SHQ0_9CRUS</name>
<feature type="non-terminal residue" evidence="2">
    <location>
        <position position="1"/>
    </location>
</feature>
<feature type="region of interest" description="Disordered" evidence="1">
    <location>
        <begin position="1"/>
        <end position="42"/>
    </location>
</feature>
<evidence type="ECO:0000256" key="1">
    <source>
        <dbReference type="SAM" id="MobiDB-lite"/>
    </source>
</evidence>
<proteinExistence type="predicted"/>
<evidence type="ECO:0000313" key="3">
    <source>
        <dbReference type="Proteomes" id="UP000326759"/>
    </source>
</evidence>
<dbReference type="Proteomes" id="UP000326759">
    <property type="component" value="Unassembled WGS sequence"/>
</dbReference>
<protein>
    <submittedName>
        <fullName evidence="2">Uncharacterized protein</fullName>
    </submittedName>
</protein>
<dbReference type="OrthoDB" id="10423734at2759"/>
<dbReference type="AlphaFoldDB" id="A0A5N5SHQ0"/>
<accession>A0A5N5SHQ0</accession>